<evidence type="ECO:0000313" key="2">
    <source>
        <dbReference type="Proteomes" id="UP000192569"/>
    </source>
</evidence>
<proteinExistence type="predicted"/>
<dbReference type="SUPFAM" id="SSF109755">
    <property type="entry name" value="PhoU-like"/>
    <property type="match status" value="1"/>
</dbReference>
<name>A0A1W1W360_9FIRM</name>
<organism evidence="1 2">
    <name type="scientific">Thermanaeromonas toyohensis ToBE</name>
    <dbReference type="NCBI Taxonomy" id="698762"/>
    <lineage>
        <taxon>Bacteria</taxon>
        <taxon>Bacillati</taxon>
        <taxon>Bacillota</taxon>
        <taxon>Clostridia</taxon>
        <taxon>Neomoorellales</taxon>
        <taxon>Neomoorellaceae</taxon>
        <taxon>Thermanaeromonas</taxon>
    </lineage>
</organism>
<dbReference type="Proteomes" id="UP000192569">
    <property type="component" value="Chromosome I"/>
</dbReference>
<reference evidence="1 2" key="1">
    <citation type="submission" date="2017-04" db="EMBL/GenBank/DDBJ databases">
        <authorList>
            <person name="Afonso C.L."/>
            <person name="Miller P.J."/>
            <person name="Scott M.A."/>
            <person name="Spackman E."/>
            <person name="Goraichik I."/>
            <person name="Dimitrov K.M."/>
            <person name="Suarez D.L."/>
            <person name="Swayne D.E."/>
        </authorList>
    </citation>
    <scope>NUCLEOTIDE SEQUENCE [LARGE SCALE GENOMIC DNA]</scope>
    <source>
        <strain evidence="1 2">ToBE</strain>
    </source>
</reference>
<dbReference type="AlphaFoldDB" id="A0A1W1W360"/>
<dbReference type="EMBL" id="LT838272">
    <property type="protein sequence ID" value="SMC00057.1"/>
    <property type="molecule type" value="Genomic_DNA"/>
</dbReference>
<dbReference type="RefSeq" id="WP_084666884.1">
    <property type="nucleotide sequence ID" value="NZ_LT838272.1"/>
</dbReference>
<keyword evidence="2" id="KW-1185">Reference proteome</keyword>
<evidence type="ECO:0000313" key="1">
    <source>
        <dbReference type="EMBL" id="SMC00057.1"/>
    </source>
</evidence>
<sequence>MQYQAWMPENYVEALREGLKLVYTAFLKHNPKYLPELEILTKKLQKWAQGNIPSALAPPSLALSISQLSIAVQNKIREGLLFSDKAVAEVRELFEGTEELLGHFQDLLLTRNSVLRQYILGKASEFEEKMRHFATEHEERLIKGICLPRSSTVYLALLDAFKEVLWGLKEAASKMAP</sequence>
<accession>A0A1W1W360</accession>
<protein>
    <submittedName>
        <fullName evidence="1">Uncharacterized protein</fullName>
    </submittedName>
</protein>
<gene>
    <name evidence="1" type="ORF">SAMN00808754_3246</name>
</gene>
<dbReference type="OrthoDB" id="9763003at2"/>